<keyword evidence="2 6" id="KW-0560">Oxidoreductase</keyword>
<dbReference type="InterPro" id="IPR000304">
    <property type="entry name" value="Pyrroline-COOH_reductase"/>
</dbReference>
<evidence type="ECO:0000313" key="6">
    <source>
        <dbReference type="EMBL" id="MDA7027051.1"/>
    </source>
</evidence>
<protein>
    <recommendedName>
        <fullName evidence="2 3">Pyrroline-5-carboxylate reductase</fullName>
        <shortName evidence="2">P5C reductase</shortName>
        <shortName evidence="2">P5CR</shortName>
        <ecNumber evidence="2 3">1.5.1.2</ecNumber>
    </recommendedName>
    <alternativeName>
        <fullName evidence="2">PCA reductase</fullName>
    </alternativeName>
</protein>
<feature type="domain" description="Pyrroline-5-carboxylate reductase dimerisation" evidence="5">
    <location>
        <begin position="162"/>
        <end position="265"/>
    </location>
</feature>
<comment type="catalytic activity">
    <reaction evidence="2">
        <text>L-proline + NAD(+) = (S)-1-pyrroline-5-carboxylate + NADH + 2 H(+)</text>
        <dbReference type="Rhea" id="RHEA:14105"/>
        <dbReference type="ChEBI" id="CHEBI:15378"/>
        <dbReference type="ChEBI" id="CHEBI:17388"/>
        <dbReference type="ChEBI" id="CHEBI:57540"/>
        <dbReference type="ChEBI" id="CHEBI:57945"/>
        <dbReference type="ChEBI" id="CHEBI:60039"/>
        <dbReference type="EC" id="1.5.1.2"/>
    </reaction>
</comment>
<dbReference type="PIRSF" id="PIRSF000193">
    <property type="entry name" value="Pyrrol-5-carb_rd"/>
    <property type="match status" value="1"/>
</dbReference>
<dbReference type="PANTHER" id="PTHR11645">
    <property type="entry name" value="PYRROLINE-5-CARBOXYLATE REDUCTASE"/>
    <property type="match status" value="1"/>
</dbReference>
<keyword evidence="2" id="KW-0641">Proline biosynthesis</keyword>
<comment type="function">
    <text evidence="2">Catalyzes the reduction of 1-pyrroline-5-carboxylate (PCA) to L-proline.</text>
</comment>
<comment type="catalytic activity">
    <reaction evidence="2">
        <text>L-proline + NADP(+) = (S)-1-pyrroline-5-carboxylate + NADPH + 2 H(+)</text>
        <dbReference type="Rhea" id="RHEA:14109"/>
        <dbReference type="ChEBI" id="CHEBI:15378"/>
        <dbReference type="ChEBI" id="CHEBI:17388"/>
        <dbReference type="ChEBI" id="CHEBI:57783"/>
        <dbReference type="ChEBI" id="CHEBI:58349"/>
        <dbReference type="ChEBI" id="CHEBI:60039"/>
        <dbReference type="EC" id="1.5.1.2"/>
    </reaction>
</comment>
<name>A0ABT4X6L4_9BACI</name>
<comment type="caution">
    <text evidence="6">The sequence shown here is derived from an EMBL/GenBank/DDBJ whole genome shotgun (WGS) entry which is preliminary data.</text>
</comment>
<keyword evidence="2" id="KW-0521">NADP</keyword>
<comment type="pathway">
    <text evidence="2">Amino-acid biosynthesis; L-proline biosynthesis; L-proline from L-glutamate 5-semialdehyde: step 1/1.</text>
</comment>
<evidence type="ECO:0000259" key="5">
    <source>
        <dbReference type="Pfam" id="PF14748"/>
    </source>
</evidence>
<dbReference type="Proteomes" id="UP001211894">
    <property type="component" value="Unassembled WGS sequence"/>
</dbReference>
<comment type="subcellular location">
    <subcellularLocation>
        <location evidence="2">Cytoplasm</location>
    </subcellularLocation>
</comment>
<dbReference type="Pfam" id="PF03807">
    <property type="entry name" value="F420_oxidored"/>
    <property type="match status" value="1"/>
</dbReference>
<dbReference type="Gene3D" id="3.40.50.720">
    <property type="entry name" value="NAD(P)-binding Rossmann-like Domain"/>
    <property type="match status" value="1"/>
</dbReference>
<sequence length="272" mass="29608">MKRIVFIGAGSMAESMIKGLIKSGTLTPKQITATNKSNKARLKELHDVYEINTEQDIGQAVAQFDTIVLAVKPKDAAESIEKIQPYLHKEQLIISILAGISIDTIQHFTRKKLPIVRAMPNTSASIQKSATAFTAGPYVTEEQIDEVTNLFHTIGSVTMVEETALDAVTAVAGSGPAFVYRFVEALEKSARELGLDELTAKQLIIDMIIGAAQMLESGKEPALLRKEITSPGGTTEAGIRVLHELQFEKTVITCVKEAAKRSAEMREQLTAK</sequence>
<dbReference type="InterPro" id="IPR036291">
    <property type="entry name" value="NAD(P)-bd_dom_sf"/>
</dbReference>
<dbReference type="InterPro" id="IPR028939">
    <property type="entry name" value="P5C_Rdtase_cat_N"/>
</dbReference>
<dbReference type="HAMAP" id="MF_01925">
    <property type="entry name" value="P5C_reductase"/>
    <property type="match status" value="1"/>
</dbReference>
<keyword evidence="2" id="KW-0963">Cytoplasm</keyword>
<keyword evidence="2" id="KW-0028">Amino-acid biosynthesis</keyword>
<evidence type="ECO:0000259" key="4">
    <source>
        <dbReference type="Pfam" id="PF03807"/>
    </source>
</evidence>
<reference evidence="6 7" key="1">
    <citation type="submission" date="2023-01" db="EMBL/GenBank/DDBJ databases">
        <title>Bacillus changyiensis sp. nov., isolated from a coastal deposit.</title>
        <authorList>
            <person name="Xiao G."/>
            <person name="Lai Q."/>
            <person name="Hu Z."/>
            <person name="Shao Z."/>
        </authorList>
    </citation>
    <scope>NUCLEOTIDE SEQUENCE [LARGE SCALE GENOMIC DNA]</scope>
    <source>
        <strain evidence="6 7">CLL-7-23</strain>
    </source>
</reference>
<evidence type="ECO:0000256" key="3">
    <source>
        <dbReference type="NCBIfam" id="TIGR00112"/>
    </source>
</evidence>
<dbReference type="InterPro" id="IPR008927">
    <property type="entry name" value="6-PGluconate_DH-like_C_sf"/>
</dbReference>
<evidence type="ECO:0000256" key="2">
    <source>
        <dbReference type="HAMAP-Rule" id="MF_01925"/>
    </source>
</evidence>
<dbReference type="PANTHER" id="PTHR11645:SF49">
    <property type="entry name" value="PYRROLINE-5-CARBOXYLATE REDUCTASE 1"/>
    <property type="match status" value="1"/>
</dbReference>
<evidence type="ECO:0000313" key="7">
    <source>
        <dbReference type="Proteomes" id="UP001211894"/>
    </source>
</evidence>
<keyword evidence="7" id="KW-1185">Reference proteome</keyword>
<evidence type="ECO:0000256" key="1">
    <source>
        <dbReference type="ARBA" id="ARBA00005525"/>
    </source>
</evidence>
<gene>
    <name evidence="2 6" type="primary">proC</name>
    <name evidence="6" type="ORF">PJ311_10565</name>
</gene>
<dbReference type="Gene3D" id="1.10.3730.10">
    <property type="entry name" value="ProC C-terminal domain-like"/>
    <property type="match status" value="1"/>
</dbReference>
<accession>A0ABT4X6L4</accession>
<proteinExistence type="inferred from homology"/>
<dbReference type="EMBL" id="JAQKAB010000006">
    <property type="protein sequence ID" value="MDA7027051.1"/>
    <property type="molecule type" value="Genomic_DNA"/>
</dbReference>
<dbReference type="NCBIfam" id="TIGR00112">
    <property type="entry name" value="proC"/>
    <property type="match status" value="1"/>
</dbReference>
<dbReference type="SUPFAM" id="SSF48179">
    <property type="entry name" value="6-phosphogluconate dehydrogenase C-terminal domain-like"/>
    <property type="match status" value="1"/>
</dbReference>
<dbReference type="SUPFAM" id="SSF51735">
    <property type="entry name" value="NAD(P)-binding Rossmann-fold domains"/>
    <property type="match status" value="1"/>
</dbReference>
<dbReference type="EC" id="1.5.1.2" evidence="2 3"/>
<feature type="domain" description="Pyrroline-5-carboxylate reductase catalytic N-terminal" evidence="4">
    <location>
        <begin position="3"/>
        <end position="99"/>
    </location>
</feature>
<dbReference type="InterPro" id="IPR029036">
    <property type="entry name" value="P5CR_dimer"/>
</dbReference>
<organism evidence="6 7">
    <name type="scientific">Bacillus changyiensis</name>
    <dbReference type="NCBI Taxonomy" id="3004103"/>
    <lineage>
        <taxon>Bacteria</taxon>
        <taxon>Bacillati</taxon>
        <taxon>Bacillota</taxon>
        <taxon>Bacilli</taxon>
        <taxon>Bacillales</taxon>
        <taxon>Bacillaceae</taxon>
        <taxon>Bacillus</taxon>
    </lineage>
</organism>
<dbReference type="GO" id="GO:0004735">
    <property type="term" value="F:pyrroline-5-carboxylate reductase activity"/>
    <property type="evidence" value="ECO:0007669"/>
    <property type="project" value="UniProtKB-EC"/>
</dbReference>
<dbReference type="Pfam" id="PF14748">
    <property type="entry name" value="P5CR_dimer"/>
    <property type="match status" value="1"/>
</dbReference>
<comment type="similarity">
    <text evidence="1 2">Belongs to the pyrroline-5-carboxylate reductase family.</text>
</comment>
<dbReference type="RefSeq" id="WP_271340907.1">
    <property type="nucleotide sequence ID" value="NZ_JAQKAB010000006.1"/>
</dbReference>